<dbReference type="Pfam" id="PF07715">
    <property type="entry name" value="Plug"/>
    <property type="match status" value="1"/>
</dbReference>
<dbReference type="GO" id="GO:0006811">
    <property type="term" value="P:monoatomic ion transport"/>
    <property type="evidence" value="ECO:0007669"/>
    <property type="project" value="UniProtKB-KW"/>
</dbReference>
<gene>
    <name evidence="15" type="ORF">BG36_06830</name>
</gene>
<dbReference type="EMBL" id="JENY01000018">
    <property type="protein sequence ID" value="EXL05925.1"/>
    <property type="molecule type" value="Genomic_DNA"/>
</dbReference>
<dbReference type="HOGENOM" id="CLU_008287_18_5_5"/>
<feature type="domain" description="TonB-dependent receptor-like beta-barrel" evidence="13">
    <location>
        <begin position="190"/>
        <end position="602"/>
    </location>
</feature>
<dbReference type="PATRIC" id="fig|69279.3.peg.2752"/>
<dbReference type="AlphaFoldDB" id="A0A011VBX4"/>
<keyword evidence="4 10" id="KW-0812">Transmembrane</keyword>
<evidence type="ECO:0000256" key="11">
    <source>
        <dbReference type="RuleBase" id="RU003357"/>
    </source>
</evidence>
<dbReference type="CDD" id="cd01347">
    <property type="entry name" value="ligand_gated_channel"/>
    <property type="match status" value="1"/>
</dbReference>
<keyword evidence="5 12" id="KW-0732">Signal</keyword>
<evidence type="ECO:0000259" key="14">
    <source>
        <dbReference type="Pfam" id="PF07715"/>
    </source>
</evidence>
<evidence type="ECO:0000256" key="8">
    <source>
        <dbReference type="ARBA" id="ARBA00023136"/>
    </source>
</evidence>
<evidence type="ECO:0000256" key="10">
    <source>
        <dbReference type="PROSITE-ProRule" id="PRU01360"/>
    </source>
</evidence>
<evidence type="ECO:0000256" key="12">
    <source>
        <dbReference type="SAM" id="SignalP"/>
    </source>
</evidence>
<evidence type="ECO:0000256" key="4">
    <source>
        <dbReference type="ARBA" id="ARBA00022692"/>
    </source>
</evidence>
<dbReference type="InterPro" id="IPR000531">
    <property type="entry name" value="Beta-barrel_TonB"/>
</dbReference>
<evidence type="ECO:0000256" key="1">
    <source>
        <dbReference type="ARBA" id="ARBA00004571"/>
    </source>
</evidence>
<comment type="similarity">
    <text evidence="10 11">Belongs to the TonB-dependent receptor family.</text>
</comment>
<evidence type="ECO:0000256" key="9">
    <source>
        <dbReference type="ARBA" id="ARBA00023237"/>
    </source>
</evidence>
<dbReference type="InterPro" id="IPR037066">
    <property type="entry name" value="Plug_dom_sf"/>
</dbReference>
<dbReference type="GO" id="GO:0009279">
    <property type="term" value="C:cell outer membrane"/>
    <property type="evidence" value="ECO:0007669"/>
    <property type="project" value="UniProtKB-SubCell"/>
</dbReference>
<dbReference type="InterPro" id="IPR012910">
    <property type="entry name" value="Plug_dom"/>
</dbReference>
<keyword evidence="2 10" id="KW-0813">Transport</keyword>
<keyword evidence="15" id="KW-0675">Receptor</keyword>
<comment type="caution">
    <text evidence="15">The sequence shown here is derived from an EMBL/GenBank/DDBJ whole genome shotgun (WGS) entry which is preliminary data.</text>
</comment>
<feature type="signal peptide" evidence="12">
    <location>
        <begin position="1"/>
        <end position="22"/>
    </location>
</feature>
<dbReference type="SUPFAM" id="SSF56935">
    <property type="entry name" value="Porins"/>
    <property type="match status" value="1"/>
</dbReference>
<dbReference type="Gene3D" id="2.170.130.10">
    <property type="entry name" value="TonB-dependent receptor, plug domain"/>
    <property type="match status" value="1"/>
</dbReference>
<evidence type="ECO:0000256" key="7">
    <source>
        <dbReference type="ARBA" id="ARBA00023077"/>
    </source>
</evidence>
<dbReference type="InterPro" id="IPR036942">
    <property type="entry name" value="Beta-barrel_TonB_sf"/>
</dbReference>
<protein>
    <submittedName>
        <fullName evidence="15">TonB-dependent receptor</fullName>
    </submittedName>
</protein>
<sequence>MMRRAILAAAVCPLTLGATGWAQEPANDGEIIRLDTIVVTTPLRRASSLERSTSSVTVIEEEEIRKSAAFDLPSLLKGYPGISIAANGGLGARAGVALRGTKAAQTLILVNGVRIGAATSGETSVFNIPLSSVQRIEIARGAHSAQYGSDAIGGVINIVTRNGDACDGSRDSCADLTVGVLHPWGAYTSGNIRGQTASGLGYSAGASILGTRGYDFARPYAPGGVHEPDDDGFLQGSANLSLSQDLAGGRLYADLLLVRGTSQYDNGFPYDNEQYTTTFAGKIGARMDHTQDWSSTVELSSGLDYQTNFRDGQAGDSRFNTQRYGIFVSTQKEFDTGAASNTITGGIESYRERVSGTTDYDVDARTLTAAFAQYSVEYEGLTVDSGVRHDHNSQFGGKTTYNIGASYEILPRFTVRSSFATGFRAPTFNDLYYPAFPGWPPPSNPDLKPEKSRSYEVGVNWHASAATSIDLALYQTRLADAITLDASYTPVNTGHAKVTGFEAELSHRFNERWNGKVSIDVRDPKNRDTGRYLANSDRFKIAGELTYSPTEQLSMTGRVFYGASRYSDPDNAIRLPDYVTADFTALYALDDRSRFRLSVENIFDEQYETVYGYRAPGRTFDLSFTRSF</sequence>
<dbReference type="GO" id="GO:0015889">
    <property type="term" value="P:cobalamin transport"/>
    <property type="evidence" value="ECO:0007669"/>
    <property type="project" value="TreeGrafter"/>
</dbReference>
<feature type="chain" id="PRO_5001464977" evidence="12">
    <location>
        <begin position="23"/>
        <end position="628"/>
    </location>
</feature>
<comment type="subcellular location">
    <subcellularLocation>
        <location evidence="1 10">Cell outer membrane</location>
        <topology evidence="1 10">Multi-pass membrane protein</topology>
    </subcellularLocation>
</comment>
<reference evidence="15 16" key="1">
    <citation type="submission" date="2014-02" db="EMBL/GenBank/DDBJ databases">
        <title>Aquamicrobium defluvii Genome sequencing.</title>
        <authorList>
            <person name="Wang X."/>
        </authorList>
    </citation>
    <scope>NUCLEOTIDE SEQUENCE [LARGE SCALE GENOMIC DNA]</scope>
    <source>
        <strain evidence="15 16">W13Z1</strain>
    </source>
</reference>
<dbReference type="Proteomes" id="UP000019849">
    <property type="component" value="Unassembled WGS sequence"/>
</dbReference>
<dbReference type="PANTHER" id="PTHR30069:SF53">
    <property type="entry name" value="COLICIN I RECEPTOR-RELATED"/>
    <property type="match status" value="1"/>
</dbReference>
<keyword evidence="9 10" id="KW-0998">Cell outer membrane</keyword>
<evidence type="ECO:0000259" key="13">
    <source>
        <dbReference type="Pfam" id="PF00593"/>
    </source>
</evidence>
<dbReference type="PANTHER" id="PTHR30069">
    <property type="entry name" value="TONB-DEPENDENT OUTER MEMBRANE RECEPTOR"/>
    <property type="match status" value="1"/>
</dbReference>
<evidence type="ECO:0000256" key="6">
    <source>
        <dbReference type="ARBA" id="ARBA00023065"/>
    </source>
</evidence>
<evidence type="ECO:0000256" key="3">
    <source>
        <dbReference type="ARBA" id="ARBA00022452"/>
    </source>
</evidence>
<keyword evidence="6" id="KW-0406">Ion transport</keyword>
<dbReference type="Gene3D" id="2.40.170.20">
    <property type="entry name" value="TonB-dependent receptor, beta-barrel domain"/>
    <property type="match status" value="1"/>
</dbReference>
<dbReference type="PROSITE" id="PS52016">
    <property type="entry name" value="TONB_DEPENDENT_REC_3"/>
    <property type="match status" value="1"/>
</dbReference>
<proteinExistence type="inferred from homology"/>
<evidence type="ECO:0000313" key="16">
    <source>
        <dbReference type="Proteomes" id="UP000019849"/>
    </source>
</evidence>
<keyword evidence="7 11" id="KW-0798">TonB box</keyword>
<name>A0A011VBX4_9HYPH</name>
<evidence type="ECO:0000256" key="2">
    <source>
        <dbReference type="ARBA" id="ARBA00022448"/>
    </source>
</evidence>
<accession>A0A011VBX4</accession>
<keyword evidence="3 10" id="KW-1134">Transmembrane beta strand</keyword>
<dbReference type="STRING" id="69279.BG36_06830"/>
<feature type="domain" description="TonB-dependent receptor plug" evidence="14">
    <location>
        <begin position="50"/>
        <end position="155"/>
    </location>
</feature>
<organism evidence="15 16">
    <name type="scientific">Aquamicrobium defluvii</name>
    <dbReference type="NCBI Taxonomy" id="69279"/>
    <lineage>
        <taxon>Bacteria</taxon>
        <taxon>Pseudomonadati</taxon>
        <taxon>Pseudomonadota</taxon>
        <taxon>Alphaproteobacteria</taxon>
        <taxon>Hyphomicrobiales</taxon>
        <taxon>Phyllobacteriaceae</taxon>
        <taxon>Aquamicrobium</taxon>
    </lineage>
</organism>
<evidence type="ECO:0000313" key="15">
    <source>
        <dbReference type="EMBL" id="EXL05925.1"/>
    </source>
</evidence>
<keyword evidence="8 10" id="KW-0472">Membrane</keyword>
<dbReference type="Pfam" id="PF00593">
    <property type="entry name" value="TonB_dep_Rec_b-barrel"/>
    <property type="match status" value="1"/>
</dbReference>
<dbReference type="InterPro" id="IPR039426">
    <property type="entry name" value="TonB-dep_rcpt-like"/>
</dbReference>
<evidence type="ECO:0000256" key="5">
    <source>
        <dbReference type="ARBA" id="ARBA00022729"/>
    </source>
</evidence>
<dbReference type="eggNOG" id="COG4206">
    <property type="taxonomic scope" value="Bacteria"/>
</dbReference>